<dbReference type="InterPro" id="IPR011008">
    <property type="entry name" value="Dimeric_a/b-barrel"/>
</dbReference>
<feature type="domain" description="HTH asnC-type" evidence="4">
    <location>
        <begin position="6"/>
        <end position="69"/>
    </location>
</feature>
<evidence type="ECO:0000256" key="1">
    <source>
        <dbReference type="ARBA" id="ARBA00023015"/>
    </source>
</evidence>
<dbReference type="InterPro" id="IPR019888">
    <property type="entry name" value="Tscrpt_reg_AsnC-like"/>
</dbReference>
<keyword evidence="2" id="KW-0238">DNA-binding</keyword>
<evidence type="ECO:0000256" key="2">
    <source>
        <dbReference type="ARBA" id="ARBA00023125"/>
    </source>
</evidence>
<dbReference type="EMBL" id="JAZHRV010000001">
    <property type="protein sequence ID" value="MEH2556377.1"/>
    <property type="molecule type" value="Genomic_DNA"/>
</dbReference>
<keyword evidence="6" id="KW-1185">Reference proteome</keyword>
<keyword evidence="1" id="KW-0805">Transcription regulation</keyword>
<sequence length="175" mass="19716">MEINVLDEFDRKILATLQVDSSLSVQEVADRVGLSSTPCWRRIQKLESLGYIRGRVALLNADKLNVGVSVFIAVKTNQHNAEWAQRFRKIVTSFPEVVDFFRLSGDVDYLIRAVVPDIRAYDELYQRLIAKIDIYDVSSMFAMEQIKSTTELPLVYASPPGGRGTSQTARHVAAH</sequence>
<dbReference type="Gene3D" id="1.10.10.10">
    <property type="entry name" value="Winged helix-like DNA-binding domain superfamily/Winged helix DNA-binding domain"/>
    <property type="match status" value="1"/>
</dbReference>
<dbReference type="InterPro" id="IPR011991">
    <property type="entry name" value="ArsR-like_HTH"/>
</dbReference>
<evidence type="ECO:0000313" key="5">
    <source>
        <dbReference type="EMBL" id="MEH2556377.1"/>
    </source>
</evidence>
<dbReference type="Gene3D" id="3.30.70.920">
    <property type="match status" value="1"/>
</dbReference>
<organism evidence="5 6">
    <name type="scientific">Bradyrhizobium algeriense</name>
    <dbReference type="NCBI Taxonomy" id="634784"/>
    <lineage>
        <taxon>Bacteria</taxon>
        <taxon>Pseudomonadati</taxon>
        <taxon>Pseudomonadota</taxon>
        <taxon>Alphaproteobacteria</taxon>
        <taxon>Hyphomicrobiales</taxon>
        <taxon>Nitrobacteraceae</taxon>
        <taxon>Bradyrhizobium</taxon>
    </lineage>
</organism>
<dbReference type="SUPFAM" id="SSF54909">
    <property type="entry name" value="Dimeric alpha+beta barrel"/>
    <property type="match status" value="1"/>
</dbReference>
<gene>
    <name evidence="5" type="ORF">V1286_003906</name>
</gene>
<dbReference type="Proteomes" id="UP001364224">
    <property type="component" value="Unassembled WGS sequence"/>
</dbReference>
<keyword evidence="3" id="KW-0804">Transcription</keyword>
<dbReference type="PRINTS" id="PR00033">
    <property type="entry name" value="HTHASNC"/>
</dbReference>
<dbReference type="SMART" id="SM00344">
    <property type="entry name" value="HTH_ASNC"/>
    <property type="match status" value="1"/>
</dbReference>
<name>A0ABU8BCU9_9BRAD</name>
<dbReference type="InterPro" id="IPR036388">
    <property type="entry name" value="WH-like_DNA-bd_sf"/>
</dbReference>
<dbReference type="Pfam" id="PF13412">
    <property type="entry name" value="HTH_24"/>
    <property type="match status" value="1"/>
</dbReference>
<dbReference type="PROSITE" id="PS00519">
    <property type="entry name" value="HTH_ASNC_1"/>
    <property type="match status" value="1"/>
</dbReference>
<proteinExistence type="predicted"/>
<dbReference type="InterPro" id="IPR000485">
    <property type="entry name" value="AsnC-type_HTH_dom"/>
</dbReference>
<accession>A0ABU8BCU9</accession>
<dbReference type="SUPFAM" id="SSF46785">
    <property type="entry name" value="Winged helix' DNA-binding domain"/>
    <property type="match status" value="1"/>
</dbReference>
<dbReference type="InterPro" id="IPR019887">
    <property type="entry name" value="Tscrpt_reg_AsnC/Lrp_C"/>
</dbReference>
<evidence type="ECO:0000313" key="6">
    <source>
        <dbReference type="Proteomes" id="UP001364224"/>
    </source>
</evidence>
<evidence type="ECO:0000259" key="4">
    <source>
        <dbReference type="PROSITE" id="PS50956"/>
    </source>
</evidence>
<dbReference type="PROSITE" id="PS50956">
    <property type="entry name" value="HTH_ASNC_2"/>
    <property type="match status" value="1"/>
</dbReference>
<dbReference type="InterPro" id="IPR036390">
    <property type="entry name" value="WH_DNA-bd_sf"/>
</dbReference>
<protein>
    <submittedName>
        <fullName evidence="5">Lrp/AsnC family transcriptional regulator</fullName>
    </submittedName>
</protein>
<reference evidence="5 6" key="1">
    <citation type="submission" date="2024-02" db="EMBL/GenBank/DDBJ databases">
        <title>Adaptive strategies in a cosmopolitan and abundant soil bacterium.</title>
        <authorList>
            <person name="Carini P."/>
        </authorList>
    </citation>
    <scope>NUCLEOTIDE SEQUENCE [LARGE SCALE GENOMIC DNA]</scope>
    <source>
        <strain evidence="5 6">AZCC 1608</strain>
    </source>
</reference>
<dbReference type="InterPro" id="IPR019885">
    <property type="entry name" value="Tscrpt_reg_HTH_AsnC-type_CS"/>
</dbReference>
<comment type="caution">
    <text evidence="5">The sequence shown here is derived from an EMBL/GenBank/DDBJ whole genome shotgun (WGS) entry which is preliminary data.</text>
</comment>
<dbReference type="PANTHER" id="PTHR30154">
    <property type="entry name" value="LEUCINE-RESPONSIVE REGULATORY PROTEIN"/>
    <property type="match status" value="1"/>
</dbReference>
<dbReference type="PANTHER" id="PTHR30154:SF17">
    <property type="entry name" value="DNA-BINDING TRANSCRIPTIONAL ACTIVATOR DECR"/>
    <property type="match status" value="1"/>
</dbReference>
<dbReference type="CDD" id="cd00090">
    <property type="entry name" value="HTH_ARSR"/>
    <property type="match status" value="1"/>
</dbReference>
<evidence type="ECO:0000256" key="3">
    <source>
        <dbReference type="ARBA" id="ARBA00023163"/>
    </source>
</evidence>
<dbReference type="Pfam" id="PF01037">
    <property type="entry name" value="AsnC_trans_reg"/>
    <property type="match status" value="1"/>
</dbReference>